<dbReference type="Proteomes" id="UP000091956">
    <property type="component" value="Unassembled WGS sequence"/>
</dbReference>
<dbReference type="Gene3D" id="1.25.40.20">
    <property type="entry name" value="Ankyrin repeat-containing domain"/>
    <property type="match status" value="1"/>
</dbReference>
<reference evidence="3" key="2">
    <citation type="journal article" date="2018" name="Nat. Commun.">
        <title>Extreme sensitivity to ultraviolet light in the fungal pathogen causing white-nose syndrome of bats.</title>
        <authorList>
            <person name="Palmer J.M."/>
            <person name="Drees K.P."/>
            <person name="Foster J.T."/>
            <person name="Lindner D.L."/>
        </authorList>
    </citation>
    <scope>NUCLEOTIDE SEQUENCE [LARGE SCALE GENOMIC DNA]</scope>
    <source>
        <strain evidence="3">UAMH 10579</strain>
    </source>
</reference>
<dbReference type="PROSITE" id="PS50088">
    <property type="entry name" value="ANK_REPEAT"/>
    <property type="match status" value="1"/>
</dbReference>
<sequence>MEVGDGLRVTALYVAATTGDEAAAQILLKNGADIEAKIKLGSMFEGPAVLAPSFTGQEAVLDFLLRAAKKLLVEKEAD</sequence>
<feature type="repeat" description="ANK" evidence="1">
    <location>
        <begin position="7"/>
        <end position="39"/>
    </location>
</feature>
<accession>A0A1B8GPX5</accession>
<dbReference type="Pfam" id="PF00023">
    <property type="entry name" value="Ank"/>
    <property type="match status" value="1"/>
</dbReference>
<organism evidence="2 3">
    <name type="scientific">Pseudogymnoascus verrucosus</name>
    <dbReference type="NCBI Taxonomy" id="342668"/>
    <lineage>
        <taxon>Eukaryota</taxon>
        <taxon>Fungi</taxon>
        <taxon>Dikarya</taxon>
        <taxon>Ascomycota</taxon>
        <taxon>Pezizomycotina</taxon>
        <taxon>Leotiomycetes</taxon>
        <taxon>Thelebolales</taxon>
        <taxon>Thelebolaceae</taxon>
        <taxon>Pseudogymnoascus</taxon>
    </lineage>
</organism>
<dbReference type="SUPFAM" id="SSF48403">
    <property type="entry name" value="Ankyrin repeat"/>
    <property type="match status" value="1"/>
</dbReference>
<keyword evidence="3" id="KW-1185">Reference proteome</keyword>
<dbReference type="GeneID" id="28837322"/>
<dbReference type="EMBL" id="KV460219">
    <property type="protein sequence ID" value="OBT97871.1"/>
    <property type="molecule type" value="Genomic_DNA"/>
</dbReference>
<evidence type="ECO:0000313" key="3">
    <source>
        <dbReference type="Proteomes" id="UP000091956"/>
    </source>
</evidence>
<evidence type="ECO:0000313" key="2">
    <source>
        <dbReference type="EMBL" id="OBT97871.1"/>
    </source>
</evidence>
<gene>
    <name evidence="2" type="ORF">VE01_03936</name>
</gene>
<name>A0A1B8GPX5_9PEZI</name>
<dbReference type="AlphaFoldDB" id="A0A1B8GPX5"/>
<dbReference type="PROSITE" id="PS50297">
    <property type="entry name" value="ANK_REP_REGION"/>
    <property type="match status" value="1"/>
</dbReference>
<dbReference type="InterPro" id="IPR036770">
    <property type="entry name" value="Ankyrin_rpt-contain_sf"/>
</dbReference>
<protein>
    <submittedName>
        <fullName evidence="2">Uncharacterized protein</fullName>
    </submittedName>
</protein>
<evidence type="ECO:0000256" key="1">
    <source>
        <dbReference type="PROSITE-ProRule" id="PRU00023"/>
    </source>
</evidence>
<dbReference type="RefSeq" id="XP_018131604.1">
    <property type="nucleotide sequence ID" value="XM_018273415.1"/>
</dbReference>
<keyword evidence="1" id="KW-0040">ANK repeat</keyword>
<dbReference type="InterPro" id="IPR002110">
    <property type="entry name" value="Ankyrin_rpt"/>
</dbReference>
<proteinExistence type="predicted"/>
<reference evidence="2 3" key="1">
    <citation type="submission" date="2016-03" db="EMBL/GenBank/DDBJ databases">
        <title>Comparative genomics of Pseudogymnoascus destructans, the fungus causing white-nose syndrome of bats.</title>
        <authorList>
            <person name="Palmer J.M."/>
            <person name="Drees K.P."/>
            <person name="Foster J.T."/>
            <person name="Lindner D.L."/>
        </authorList>
    </citation>
    <scope>NUCLEOTIDE SEQUENCE [LARGE SCALE GENOMIC DNA]</scope>
    <source>
        <strain evidence="2 3">UAMH 10579</strain>
    </source>
</reference>